<dbReference type="InterPro" id="IPR039261">
    <property type="entry name" value="FNR_nucleotide-bd"/>
</dbReference>
<keyword evidence="5" id="KW-0521">NADP</keyword>
<evidence type="ECO:0000313" key="9">
    <source>
        <dbReference type="EMBL" id="CDS42330.1"/>
    </source>
</evidence>
<dbReference type="Pfam" id="PF00258">
    <property type="entry name" value="Flavodoxin_1"/>
    <property type="match status" value="1"/>
</dbReference>
<dbReference type="GO" id="GO:0005829">
    <property type="term" value="C:cytosol"/>
    <property type="evidence" value="ECO:0007669"/>
    <property type="project" value="TreeGrafter"/>
</dbReference>
<dbReference type="Proteomes" id="UP000017246">
    <property type="component" value="Unassembled WGS sequence"/>
</dbReference>
<dbReference type="PROSITE" id="PS50902">
    <property type="entry name" value="FLAVODOXIN_LIKE"/>
    <property type="match status" value="1"/>
</dbReference>
<dbReference type="InterPro" id="IPR001709">
    <property type="entry name" value="Flavoprot_Pyr_Nucl_cyt_Rdtase"/>
</dbReference>
<dbReference type="PANTHER" id="PTHR19384">
    <property type="entry name" value="NITRIC OXIDE SYNTHASE-RELATED"/>
    <property type="match status" value="1"/>
</dbReference>
<dbReference type="GO" id="GO:0010181">
    <property type="term" value="F:FMN binding"/>
    <property type="evidence" value="ECO:0007669"/>
    <property type="project" value="InterPro"/>
</dbReference>
<comment type="cofactor">
    <cofactor evidence="2">
        <name>FAD</name>
        <dbReference type="ChEBI" id="CHEBI:57692"/>
    </cofactor>
</comment>
<accession>A0A068YC12</accession>
<feature type="domain" description="FAD-binding FR-type" evidence="8">
    <location>
        <begin position="266"/>
        <end position="532"/>
    </location>
</feature>
<reference evidence="9" key="2">
    <citation type="submission" date="2015-11" db="EMBL/GenBank/DDBJ databases">
        <authorList>
            <person name="Zhang Y."/>
            <person name="Guo Z."/>
        </authorList>
    </citation>
    <scope>NUCLEOTIDE SEQUENCE</scope>
</reference>
<gene>
    <name evidence="9" type="ORF">EmuJ_001003200</name>
</gene>
<dbReference type="InterPro" id="IPR001433">
    <property type="entry name" value="OxRdtase_FAD/NAD-bd"/>
</dbReference>
<dbReference type="OrthoDB" id="1856718at2759"/>
<dbReference type="SUPFAM" id="SSF52218">
    <property type="entry name" value="Flavoproteins"/>
    <property type="match status" value="1"/>
</dbReference>
<dbReference type="eggNOG" id="KOG1159">
    <property type="taxonomic scope" value="Eukaryota"/>
</dbReference>
<dbReference type="SUPFAM" id="SSF52343">
    <property type="entry name" value="Ferredoxin reductase-like, C-terminal NADP-linked domain"/>
    <property type="match status" value="1"/>
</dbReference>
<keyword evidence="6" id="KW-0560">Oxidoreductase</keyword>
<evidence type="ECO:0000256" key="4">
    <source>
        <dbReference type="ARBA" id="ARBA00022827"/>
    </source>
</evidence>
<dbReference type="PRINTS" id="PR00371">
    <property type="entry name" value="FPNCR"/>
</dbReference>
<evidence type="ECO:0000313" key="10">
    <source>
        <dbReference type="Proteomes" id="UP000017246"/>
    </source>
</evidence>
<dbReference type="InterPro" id="IPR008254">
    <property type="entry name" value="Flavodoxin/NO_synth"/>
</dbReference>
<dbReference type="InterPro" id="IPR023173">
    <property type="entry name" value="NADPH_Cyt_P450_Rdtase_alpha"/>
</dbReference>
<evidence type="ECO:0000259" key="8">
    <source>
        <dbReference type="PROSITE" id="PS51384"/>
    </source>
</evidence>
<dbReference type="Gene3D" id="3.40.50.80">
    <property type="entry name" value="Nucleotide-binding domain of ferredoxin-NADP reductase (FNR) module"/>
    <property type="match status" value="1"/>
</dbReference>
<dbReference type="PROSITE" id="PS51384">
    <property type="entry name" value="FAD_FR"/>
    <property type="match status" value="1"/>
</dbReference>
<dbReference type="InterPro" id="IPR017927">
    <property type="entry name" value="FAD-bd_FR_type"/>
</dbReference>
<dbReference type="Pfam" id="PF00175">
    <property type="entry name" value="NAD_binding_1"/>
    <property type="match status" value="1"/>
</dbReference>
<dbReference type="EMBL" id="LN902842">
    <property type="protein sequence ID" value="CDS42330.1"/>
    <property type="molecule type" value="Genomic_DNA"/>
</dbReference>
<keyword evidence="10" id="KW-1185">Reference proteome</keyword>
<dbReference type="InterPro" id="IPR003097">
    <property type="entry name" value="CysJ-like_FAD-binding"/>
</dbReference>
<dbReference type="STRING" id="6211.A0A068YC12"/>
<name>A0A068YC12_ECHMU</name>
<evidence type="ECO:0000256" key="3">
    <source>
        <dbReference type="ARBA" id="ARBA00022630"/>
    </source>
</evidence>
<evidence type="ECO:0000256" key="2">
    <source>
        <dbReference type="ARBA" id="ARBA00001974"/>
    </source>
</evidence>
<comment type="cofactor">
    <cofactor evidence="1">
        <name>FMN</name>
        <dbReference type="ChEBI" id="CHEBI:58210"/>
    </cofactor>
</comment>
<dbReference type="Gene3D" id="1.20.990.10">
    <property type="entry name" value="NADPH-cytochrome p450 Reductase, Chain A, domain 3"/>
    <property type="match status" value="1"/>
</dbReference>
<evidence type="ECO:0000256" key="1">
    <source>
        <dbReference type="ARBA" id="ARBA00001917"/>
    </source>
</evidence>
<dbReference type="FunFam" id="3.40.50.80:FF:000032">
    <property type="entry name" value="NADPH-dependent diflavin oxidoreductase 1"/>
    <property type="match status" value="1"/>
</dbReference>
<feature type="domain" description="Flavodoxin-like" evidence="7">
    <location>
        <begin position="7"/>
        <end position="178"/>
    </location>
</feature>
<dbReference type="InterPro" id="IPR029039">
    <property type="entry name" value="Flavoprotein-like_sf"/>
</dbReference>
<proteinExistence type="predicted"/>
<dbReference type="Pfam" id="PF00667">
    <property type="entry name" value="FAD_binding_1"/>
    <property type="match status" value="1"/>
</dbReference>
<dbReference type="InterPro" id="IPR017938">
    <property type="entry name" value="Riboflavin_synthase-like_b-brl"/>
</dbReference>
<dbReference type="Gene3D" id="3.40.50.360">
    <property type="match status" value="1"/>
</dbReference>
<dbReference type="AlphaFoldDB" id="A0A068YC12"/>
<evidence type="ECO:0000259" key="7">
    <source>
        <dbReference type="PROSITE" id="PS50902"/>
    </source>
</evidence>
<dbReference type="GO" id="GO:0016491">
    <property type="term" value="F:oxidoreductase activity"/>
    <property type="evidence" value="ECO:0007669"/>
    <property type="project" value="UniProtKB-KW"/>
</dbReference>
<dbReference type="Gene3D" id="2.40.30.10">
    <property type="entry name" value="Translation factors"/>
    <property type="match status" value="1"/>
</dbReference>
<dbReference type="GO" id="GO:0050660">
    <property type="term" value="F:flavin adenine dinucleotide binding"/>
    <property type="evidence" value="ECO:0007669"/>
    <property type="project" value="TreeGrafter"/>
</dbReference>
<evidence type="ECO:0000256" key="5">
    <source>
        <dbReference type="ARBA" id="ARBA00022857"/>
    </source>
</evidence>
<keyword evidence="3" id="KW-0285">Flavoprotein</keyword>
<keyword evidence="4" id="KW-0274">FAD</keyword>
<protein>
    <submittedName>
        <fullName evidence="9">NADPH dependent diflavin oxidoreductase 1</fullName>
    </submittedName>
</protein>
<evidence type="ECO:0000256" key="6">
    <source>
        <dbReference type="ARBA" id="ARBA00023002"/>
    </source>
</evidence>
<dbReference type="OMA" id="DIMSIPR"/>
<dbReference type="PANTHER" id="PTHR19384:SF10">
    <property type="entry name" value="NADPH-DEPENDENT DIFLAVIN OXIDOREDUCTASE 1"/>
    <property type="match status" value="1"/>
</dbReference>
<dbReference type="SUPFAM" id="SSF63380">
    <property type="entry name" value="Riboflavin synthase domain-like"/>
    <property type="match status" value="1"/>
</dbReference>
<sequence length="695" mass="77763">MGLSFRIVIIYGSQTGTARGIAERLALQCCKLLRLRNYPADCPTSLIHLCCANDYMPLQQLAHEPGPVIFVCSTTGFGDPPDNMATFWRKLMNVRLPEGRTFPTTLRFAVLGVGDSSYKHYNYVAKKLYRRMVHLGASPLPVSMALADAEQDIGLGLADESAAEGLVACLQRFMPSLWNTVLNHYSDCVQTIGSLAFPITWDALESSEFIASLQPRFLVRRVRKIECGELNLINGNHYRNEEVLTDMIETTVARDNALFKTPAMPSAAIWFVIKANERITPNNYFQDTRLIKLEAENNDLPLDFLPGCVLQVQPRNLAEDVLGFFKVTGLDPNVRISVRTLTKELHPGQHIVSFTLPGCLEQVCATDGISLAWLATHYFDLNSIPTRTFFSEFAAAHKWRPTGTKNDERVAMEYDRLKDLGQACTPDAVDDFYDYVNRPRRNLVEVLCDFPCTTSFIPAEQWINILPGPLLPRPYSIASASPTVELLVAVVTYRTRMLTPRRGLASTYLARSKIGTRVSAWISRPSYGFDFSYNLSSVPRPPPCILIGPGTGVAPFRAFIQHQRRSSPQAFNVLFFGCRFSHRDFYFEKEWRALEAKGCLKLVTAFSREGGRLTTAKNRTYVQHRIRENPDLVWSVLGEAQGSVFIAGNAKTMPAAVREAIVEAAQTGGGLSEYEAESFVSNLESSGRYQAEVWM</sequence>
<reference evidence="9" key="1">
    <citation type="journal article" date="2013" name="Nature">
        <title>The genomes of four tapeworm species reveal adaptations to parasitism.</title>
        <authorList>
            <person name="Tsai I.J."/>
            <person name="Zarowiecki M."/>
            <person name="Holroyd N."/>
            <person name="Garciarrubio A."/>
            <person name="Sanchez-Flores A."/>
            <person name="Brooks K.L."/>
            <person name="Tracey A."/>
            <person name="Bobes R.J."/>
            <person name="Fragoso G."/>
            <person name="Sciutto E."/>
            <person name="Aslett M."/>
            <person name="Beasley H."/>
            <person name="Bennett H.M."/>
            <person name="Cai J."/>
            <person name="Camicia F."/>
            <person name="Clark R."/>
            <person name="Cucher M."/>
            <person name="De Silva N."/>
            <person name="Day T.A."/>
            <person name="Deplazes P."/>
            <person name="Estrada K."/>
            <person name="Fernandez C."/>
            <person name="Holland P.W."/>
            <person name="Hou J."/>
            <person name="Hu S."/>
            <person name="Huckvale T."/>
            <person name="Hung S.S."/>
            <person name="Kamenetzky L."/>
            <person name="Keane J.A."/>
            <person name="Kiss F."/>
            <person name="Koziol U."/>
            <person name="Lambert O."/>
            <person name="Liu K."/>
            <person name="Luo X."/>
            <person name="Luo Y."/>
            <person name="Macchiaroli N."/>
            <person name="Nichol S."/>
            <person name="Paps J."/>
            <person name="Parkinson J."/>
            <person name="Pouchkina-Stantcheva N."/>
            <person name="Riddiford N."/>
            <person name="Rosenzvit M."/>
            <person name="Salinas G."/>
            <person name="Wasmuth J.D."/>
            <person name="Zamanian M."/>
            <person name="Zheng Y."/>
            <person name="Cai X."/>
            <person name="Soberon X."/>
            <person name="Olson P.D."/>
            <person name="Laclette J.P."/>
            <person name="Brehm K."/>
            <person name="Berriman M."/>
            <person name="Garciarrubio A."/>
            <person name="Bobes R.J."/>
            <person name="Fragoso G."/>
            <person name="Sanchez-Flores A."/>
            <person name="Estrada K."/>
            <person name="Cevallos M.A."/>
            <person name="Morett E."/>
            <person name="Gonzalez V."/>
            <person name="Portillo T."/>
            <person name="Ochoa-Leyva A."/>
            <person name="Jose M.V."/>
            <person name="Sciutto E."/>
            <person name="Landa A."/>
            <person name="Jimenez L."/>
            <person name="Valdes V."/>
            <person name="Carrero J.C."/>
            <person name="Larralde C."/>
            <person name="Morales-Montor J."/>
            <person name="Limon-Lason J."/>
            <person name="Soberon X."/>
            <person name="Laclette J.P."/>
        </authorList>
    </citation>
    <scope>NUCLEOTIDE SEQUENCE [LARGE SCALE GENOMIC DNA]</scope>
</reference>
<organism evidence="9 10">
    <name type="scientific">Echinococcus multilocularis</name>
    <name type="common">Fox tapeworm</name>
    <dbReference type="NCBI Taxonomy" id="6211"/>
    <lineage>
        <taxon>Eukaryota</taxon>
        <taxon>Metazoa</taxon>
        <taxon>Spiralia</taxon>
        <taxon>Lophotrochozoa</taxon>
        <taxon>Platyhelminthes</taxon>
        <taxon>Cestoda</taxon>
        <taxon>Eucestoda</taxon>
        <taxon>Cyclophyllidea</taxon>
        <taxon>Taeniidae</taxon>
        <taxon>Echinococcus</taxon>
    </lineage>
</organism>